<dbReference type="OrthoDB" id="6507725at2759"/>
<dbReference type="AlphaFoldDB" id="A0A9J6GSD2"/>
<accession>A0A9J6GSD2</accession>
<keyword evidence="2" id="KW-1185">Reference proteome</keyword>
<evidence type="ECO:0000313" key="1">
    <source>
        <dbReference type="EMBL" id="KAH9378373.1"/>
    </source>
</evidence>
<gene>
    <name evidence="1" type="ORF">HPB48_006084</name>
</gene>
<dbReference type="VEuPathDB" id="VectorBase:HLOH_041087"/>
<proteinExistence type="predicted"/>
<dbReference type="Proteomes" id="UP000821853">
    <property type="component" value="Unassembled WGS sequence"/>
</dbReference>
<sequence length="120" mass="13628">MLLDVAIRFGLSWAAIEAIQKLFNKLCGKKVFPESKYLFKKLCDVNLSDIVFHFYCAECKVILAETTGALQERQQLQVECAVCHKAYEGRDLVRTGSFFLVCPSISSSQQSFQARQLGRR</sequence>
<name>A0A9J6GSD2_HAELO</name>
<organism evidence="1 2">
    <name type="scientific">Haemaphysalis longicornis</name>
    <name type="common">Bush tick</name>
    <dbReference type="NCBI Taxonomy" id="44386"/>
    <lineage>
        <taxon>Eukaryota</taxon>
        <taxon>Metazoa</taxon>
        <taxon>Ecdysozoa</taxon>
        <taxon>Arthropoda</taxon>
        <taxon>Chelicerata</taxon>
        <taxon>Arachnida</taxon>
        <taxon>Acari</taxon>
        <taxon>Parasitiformes</taxon>
        <taxon>Ixodida</taxon>
        <taxon>Ixodoidea</taxon>
        <taxon>Ixodidae</taxon>
        <taxon>Haemaphysalinae</taxon>
        <taxon>Haemaphysalis</taxon>
    </lineage>
</organism>
<evidence type="ECO:0000313" key="2">
    <source>
        <dbReference type="Proteomes" id="UP000821853"/>
    </source>
</evidence>
<reference evidence="1 2" key="1">
    <citation type="journal article" date="2020" name="Cell">
        <title>Large-Scale Comparative Analyses of Tick Genomes Elucidate Their Genetic Diversity and Vector Capacities.</title>
        <authorList>
            <consortium name="Tick Genome and Microbiome Consortium (TIGMIC)"/>
            <person name="Jia N."/>
            <person name="Wang J."/>
            <person name="Shi W."/>
            <person name="Du L."/>
            <person name="Sun Y."/>
            <person name="Zhan W."/>
            <person name="Jiang J.F."/>
            <person name="Wang Q."/>
            <person name="Zhang B."/>
            <person name="Ji P."/>
            <person name="Bell-Sakyi L."/>
            <person name="Cui X.M."/>
            <person name="Yuan T.T."/>
            <person name="Jiang B.G."/>
            <person name="Yang W.F."/>
            <person name="Lam T.T."/>
            <person name="Chang Q.C."/>
            <person name="Ding S.J."/>
            <person name="Wang X.J."/>
            <person name="Zhu J.G."/>
            <person name="Ruan X.D."/>
            <person name="Zhao L."/>
            <person name="Wei J.T."/>
            <person name="Ye R.Z."/>
            <person name="Que T.C."/>
            <person name="Du C.H."/>
            <person name="Zhou Y.H."/>
            <person name="Cheng J.X."/>
            <person name="Dai P.F."/>
            <person name="Guo W.B."/>
            <person name="Han X.H."/>
            <person name="Huang E.J."/>
            <person name="Li L.F."/>
            <person name="Wei W."/>
            <person name="Gao Y.C."/>
            <person name="Liu J.Z."/>
            <person name="Shao H.Z."/>
            <person name="Wang X."/>
            <person name="Wang C.C."/>
            <person name="Yang T.C."/>
            <person name="Huo Q.B."/>
            <person name="Li W."/>
            <person name="Chen H.Y."/>
            <person name="Chen S.E."/>
            <person name="Zhou L.G."/>
            <person name="Ni X.B."/>
            <person name="Tian J.H."/>
            <person name="Sheng Y."/>
            <person name="Liu T."/>
            <person name="Pan Y.S."/>
            <person name="Xia L.Y."/>
            <person name="Li J."/>
            <person name="Zhao F."/>
            <person name="Cao W.C."/>
        </authorList>
    </citation>
    <scope>NUCLEOTIDE SEQUENCE [LARGE SCALE GENOMIC DNA]</scope>
    <source>
        <strain evidence="1">HaeL-2018</strain>
    </source>
</reference>
<comment type="caution">
    <text evidence="1">The sequence shown here is derived from an EMBL/GenBank/DDBJ whole genome shotgun (WGS) entry which is preliminary data.</text>
</comment>
<dbReference type="EMBL" id="JABSTR010000008">
    <property type="protein sequence ID" value="KAH9378373.1"/>
    <property type="molecule type" value="Genomic_DNA"/>
</dbReference>
<protein>
    <submittedName>
        <fullName evidence="1">Uncharacterized protein</fullName>
    </submittedName>
</protein>